<dbReference type="Proteomes" id="UP001073227">
    <property type="component" value="Unassembled WGS sequence"/>
</dbReference>
<sequence>MRSGLLAIAIGLVGAALIHIIIILAMPKWTGTDTWTRVVALGDENRFFTLANEPNTSGLYNDDPYIRTAVCRFDIDNGPVRVMASGDVPLWTVSVYDSASNETYSMNDRSSIGESVDIAFVTPTQMLQLRRAMPRALERAVLVELPATQGYVALRAIAPAPSQEPAARAFLADAICARFKIDPA</sequence>
<feature type="domain" description="DUF1254" evidence="2">
    <location>
        <begin position="70"/>
        <end position="172"/>
    </location>
</feature>
<feature type="transmembrane region" description="Helical" evidence="1">
    <location>
        <begin position="6"/>
        <end position="27"/>
    </location>
</feature>
<keyword evidence="1" id="KW-0472">Membrane</keyword>
<evidence type="ECO:0000259" key="2">
    <source>
        <dbReference type="Pfam" id="PF06863"/>
    </source>
</evidence>
<proteinExistence type="predicted"/>
<evidence type="ECO:0000313" key="3">
    <source>
        <dbReference type="EMBL" id="MCY0146319.1"/>
    </source>
</evidence>
<evidence type="ECO:0000256" key="1">
    <source>
        <dbReference type="SAM" id="Phobius"/>
    </source>
</evidence>
<keyword evidence="1" id="KW-0812">Transmembrane</keyword>
<comment type="caution">
    <text evidence="3">The sequence shown here is derived from an EMBL/GenBank/DDBJ whole genome shotgun (WGS) entry which is preliminary data.</text>
</comment>
<protein>
    <submittedName>
        <fullName evidence="3">DUF1254 domain-containing protein</fullName>
    </submittedName>
</protein>
<name>A0ABT3Z3H6_9HYPH</name>
<keyword evidence="4" id="KW-1185">Reference proteome</keyword>
<dbReference type="InterPro" id="IPR014456">
    <property type="entry name" value="UCP010244_IM"/>
</dbReference>
<evidence type="ECO:0000313" key="4">
    <source>
        <dbReference type="Proteomes" id="UP001073227"/>
    </source>
</evidence>
<dbReference type="EMBL" id="JAOVZR010000001">
    <property type="protein sequence ID" value="MCY0146319.1"/>
    <property type="molecule type" value="Genomic_DNA"/>
</dbReference>
<keyword evidence="1" id="KW-1133">Transmembrane helix</keyword>
<dbReference type="InterPro" id="IPR010679">
    <property type="entry name" value="DUF1254"/>
</dbReference>
<organism evidence="3 4">
    <name type="scientific">Hoeflea algicola</name>
    <dbReference type="NCBI Taxonomy" id="2983763"/>
    <lineage>
        <taxon>Bacteria</taxon>
        <taxon>Pseudomonadati</taxon>
        <taxon>Pseudomonadota</taxon>
        <taxon>Alphaproteobacteria</taxon>
        <taxon>Hyphomicrobiales</taxon>
        <taxon>Rhizobiaceae</taxon>
        <taxon>Hoeflea</taxon>
    </lineage>
</organism>
<dbReference type="PIRSF" id="PIRSF010244">
    <property type="entry name" value="UCP010244_imp"/>
    <property type="match status" value="1"/>
</dbReference>
<gene>
    <name evidence="3" type="ORF">OEG84_00935</name>
</gene>
<dbReference type="Pfam" id="PF06863">
    <property type="entry name" value="DUF1254"/>
    <property type="match status" value="1"/>
</dbReference>
<accession>A0ABT3Z3H6</accession>
<reference evidence="3" key="1">
    <citation type="submission" date="2022-10" db="EMBL/GenBank/DDBJ databases">
        <title>Hoeflea sp. G2-23, isolated from marine algae.</title>
        <authorList>
            <person name="Kristyanto S."/>
            <person name="Kim J.M."/>
            <person name="Jeon C.O."/>
        </authorList>
    </citation>
    <scope>NUCLEOTIDE SEQUENCE</scope>
    <source>
        <strain evidence="3">G2-23</strain>
    </source>
</reference>
<dbReference type="RefSeq" id="WP_267651998.1">
    <property type="nucleotide sequence ID" value="NZ_JAOVZR010000001.1"/>
</dbReference>